<dbReference type="InterPro" id="IPR011250">
    <property type="entry name" value="OMP/PagP_B-barrel"/>
</dbReference>
<accession>A0A0F3N843</accession>
<comment type="caution">
    <text evidence="2">The sequence shown here is derived from an EMBL/GenBank/DDBJ whole genome shotgun (WGS) entry which is preliminary data.</text>
</comment>
<dbReference type="Proteomes" id="UP000033441">
    <property type="component" value="Unassembled WGS sequence"/>
</dbReference>
<evidence type="ECO:0000259" key="1">
    <source>
        <dbReference type="Pfam" id="PF01617"/>
    </source>
</evidence>
<proteinExistence type="predicted"/>
<protein>
    <submittedName>
        <fullName evidence="2">Surface antigen family protein</fullName>
    </submittedName>
</protein>
<evidence type="ECO:0000313" key="3">
    <source>
        <dbReference type="Proteomes" id="UP000033441"/>
    </source>
</evidence>
<gene>
    <name evidence="2" type="ORF">APHMUC_1409</name>
</gene>
<dbReference type="EMBL" id="LANV01000001">
    <property type="protein sequence ID" value="KJV64238.1"/>
    <property type="molecule type" value="Genomic_DNA"/>
</dbReference>
<dbReference type="AlphaFoldDB" id="A0A0F3N843"/>
<evidence type="ECO:0000313" key="2">
    <source>
        <dbReference type="EMBL" id="KJV64238.1"/>
    </source>
</evidence>
<sequence>MGVVDGHITPKLAYRLKAGLSYQLSPEISAFAGGFYHRVVGDGVYDDLPAQRLADDITLAAHTKNTAVASFVMRYFGGEFGIRFAF</sequence>
<name>A0A0F3N843_ANAPH</name>
<dbReference type="InterPro" id="IPR002566">
    <property type="entry name" value="Msp4_OMP-like"/>
</dbReference>
<feature type="domain" description="Msp4/OMP-like" evidence="1">
    <location>
        <begin position="5"/>
        <end position="86"/>
    </location>
</feature>
<reference evidence="2 3" key="1">
    <citation type="submission" date="2015-02" db="EMBL/GenBank/DDBJ databases">
        <title>Genome Sequencing of Rickettsiales.</title>
        <authorList>
            <person name="Daugherty S.C."/>
            <person name="Su Q."/>
            <person name="Abolude K."/>
            <person name="Beier-Sexton M."/>
            <person name="Carlyon J.A."/>
            <person name="Carter R."/>
            <person name="Day N.P."/>
            <person name="Dumler S.J."/>
            <person name="Dyachenko V."/>
            <person name="Godinez A."/>
            <person name="Kurtti T.J."/>
            <person name="Lichay M."/>
            <person name="Mullins K.E."/>
            <person name="Ott S."/>
            <person name="Pappas-Brown V."/>
            <person name="Paris D.H."/>
            <person name="Patel P."/>
            <person name="Richards A.L."/>
            <person name="Sadzewicz L."/>
            <person name="Sears K."/>
            <person name="Seidman D."/>
            <person name="Sengamalay N."/>
            <person name="Stenos J."/>
            <person name="Tallon L.J."/>
            <person name="Vincent G."/>
            <person name="Fraser C.M."/>
            <person name="Munderloh U."/>
            <person name="Dunning-Hotopp J.C."/>
        </authorList>
    </citation>
    <scope>NUCLEOTIDE SEQUENCE [LARGE SCALE GENOMIC DNA]</scope>
    <source>
        <strain evidence="2 3">ApMUC09</strain>
    </source>
</reference>
<organism evidence="2 3">
    <name type="scientific">Anaplasma phagocytophilum str. ApMUC09</name>
    <dbReference type="NCBI Taxonomy" id="1359152"/>
    <lineage>
        <taxon>Bacteria</taxon>
        <taxon>Pseudomonadati</taxon>
        <taxon>Pseudomonadota</taxon>
        <taxon>Alphaproteobacteria</taxon>
        <taxon>Rickettsiales</taxon>
        <taxon>Anaplasmataceae</taxon>
        <taxon>Anaplasma</taxon>
        <taxon>phagocytophilum group</taxon>
    </lineage>
</organism>
<dbReference type="Pfam" id="PF01617">
    <property type="entry name" value="Surface_Ag_2"/>
    <property type="match status" value="1"/>
</dbReference>
<dbReference type="SUPFAM" id="SSF56925">
    <property type="entry name" value="OMPA-like"/>
    <property type="match status" value="1"/>
</dbReference>
<dbReference type="PATRIC" id="fig|1359152.3.peg.1476"/>